<dbReference type="RefSeq" id="WP_378050588.1">
    <property type="nucleotide sequence ID" value="NZ_JBHMDN010000028.1"/>
</dbReference>
<name>A0ABW2F738_9BACL</name>
<keyword evidence="3" id="KW-1185">Reference proteome</keyword>
<reference evidence="3" key="1">
    <citation type="journal article" date="2019" name="Int. J. Syst. Evol. Microbiol.">
        <title>The Global Catalogue of Microorganisms (GCM) 10K type strain sequencing project: providing services to taxonomists for standard genome sequencing and annotation.</title>
        <authorList>
            <consortium name="The Broad Institute Genomics Platform"/>
            <consortium name="The Broad Institute Genome Sequencing Center for Infectious Disease"/>
            <person name="Wu L."/>
            <person name="Ma J."/>
        </authorList>
    </citation>
    <scope>NUCLEOTIDE SEQUENCE [LARGE SCALE GENOMIC DNA]</scope>
    <source>
        <strain evidence="3">KCTC 12907</strain>
    </source>
</reference>
<feature type="compositionally biased region" description="Basic and acidic residues" evidence="1">
    <location>
        <begin position="63"/>
        <end position="87"/>
    </location>
</feature>
<sequence>MKIGAFVMGGLAGAALAVWVQRNRRMSSAAAAMGENVKKRMLGMKDDAVEKAMNMKFASSFRRIGEHRDEHRSSHDERSASRARDGGEGGMEQIRNLISQDAEVGREVEEILKENGHSHPHN</sequence>
<evidence type="ECO:0000313" key="3">
    <source>
        <dbReference type="Proteomes" id="UP001596378"/>
    </source>
</evidence>
<protein>
    <submittedName>
        <fullName evidence="2">Uncharacterized protein</fullName>
    </submittedName>
</protein>
<proteinExistence type="predicted"/>
<dbReference type="Proteomes" id="UP001596378">
    <property type="component" value="Unassembled WGS sequence"/>
</dbReference>
<comment type="caution">
    <text evidence="2">The sequence shown here is derived from an EMBL/GenBank/DDBJ whole genome shotgun (WGS) entry which is preliminary data.</text>
</comment>
<evidence type="ECO:0000313" key="2">
    <source>
        <dbReference type="EMBL" id="MFC7147312.1"/>
    </source>
</evidence>
<evidence type="ECO:0000256" key="1">
    <source>
        <dbReference type="SAM" id="MobiDB-lite"/>
    </source>
</evidence>
<accession>A0ABW2F738</accession>
<gene>
    <name evidence="2" type="ORF">ACFQMJ_02095</name>
</gene>
<feature type="compositionally biased region" description="Basic and acidic residues" evidence="1">
    <location>
        <begin position="103"/>
        <end position="122"/>
    </location>
</feature>
<organism evidence="2 3">
    <name type="scientific">Cohnella cellulosilytica</name>
    <dbReference type="NCBI Taxonomy" id="986710"/>
    <lineage>
        <taxon>Bacteria</taxon>
        <taxon>Bacillati</taxon>
        <taxon>Bacillota</taxon>
        <taxon>Bacilli</taxon>
        <taxon>Bacillales</taxon>
        <taxon>Paenibacillaceae</taxon>
        <taxon>Cohnella</taxon>
    </lineage>
</organism>
<dbReference type="EMBL" id="JBHTAI010000001">
    <property type="protein sequence ID" value="MFC7147312.1"/>
    <property type="molecule type" value="Genomic_DNA"/>
</dbReference>
<feature type="region of interest" description="Disordered" evidence="1">
    <location>
        <begin position="61"/>
        <end position="122"/>
    </location>
</feature>